<comment type="caution">
    <text evidence="11">The sequence shown here is derived from an EMBL/GenBank/DDBJ whole genome shotgun (WGS) entry which is preliminary data.</text>
</comment>
<comment type="similarity">
    <text evidence="2">In the central section; belongs to the CRISPR-associated helicase Cas3 family.</text>
</comment>
<dbReference type="SMART" id="SM00487">
    <property type="entry name" value="DEXDc"/>
    <property type="match status" value="1"/>
</dbReference>
<evidence type="ECO:0000313" key="12">
    <source>
        <dbReference type="Proteomes" id="UP000019460"/>
    </source>
</evidence>
<dbReference type="RefSeq" id="WP_043754916.1">
    <property type="nucleotide sequence ID" value="NZ_AONC01000040.1"/>
</dbReference>
<dbReference type="NCBIfam" id="TIGR01596">
    <property type="entry name" value="cas3_HD"/>
    <property type="match status" value="1"/>
</dbReference>
<gene>
    <name evidence="11" type="ORF">D779_2650</name>
</gene>
<dbReference type="PANTHER" id="PTHR47963">
    <property type="entry name" value="DEAD-BOX ATP-DEPENDENT RNA HELICASE 47, MITOCHONDRIAL"/>
    <property type="match status" value="1"/>
</dbReference>
<keyword evidence="8" id="KW-0067">ATP-binding</keyword>
<keyword evidence="12" id="KW-1185">Reference proteome</keyword>
<evidence type="ECO:0000256" key="4">
    <source>
        <dbReference type="ARBA" id="ARBA00022723"/>
    </source>
</evidence>
<dbReference type="InterPro" id="IPR014001">
    <property type="entry name" value="Helicase_ATP-bd"/>
</dbReference>
<dbReference type="InterPro" id="IPR027417">
    <property type="entry name" value="P-loop_NTPase"/>
</dbReference>
<dbReference type="SUPFAM" id="SSF52540">
    <property type="entry name" value="P-loop containing nucleoside triphosphate hydrolases"/>
    <property type="match status" value="1"/>
</dbReference>
<keyword evidence="9" id="KW-0051">Antiviral defense</keyword>
<dbReference type="GO" id="GO:0003723">
    <property type="term" value="F:RNA binding"/>
    <property type="evidence" value="ECO:0007669"/>
    <property type="project" value="TreeGrafter"/>
</dbReference>
<keyword evidence="3" id="KW-0540">Nuclease</keyword>
<accession>W9V5A4</accession>
<dbReference type="PANTHER" id="PTHR47963:SF9">
    <property type="entry name" value="CRISPR-ASSOCIATED ENDONUCLEASE_HELICASE CAS3"/>
    <property type="match status" value="1"/>
</dbReference>
<dbReference type="InterPro" id="IPR050547">
    <property type="entry name" value="DEAD_box_RNA_helicases"/>
</dbReference>
<dbReference type="GO" id="GO:0003724">
    <property type="term" value="F:RNA helicase activity"/>
    <property type="evidence" value="ECO:0007669"/>
    <property type="project" value="TreeGrafter"/>
</dbReference>
<feature type="domain" description="HD Cas3-type" evidence="10">
    <location>
        <begin position="20"/>
        <end position="223"/>
    </location>
</feature>
<dbReference type="Pfam" id="PF22590">
    <property type="entry name" value="Cas3-like_C_2"/>
    <property type="match status" value="1"/>
</dbReference>
<dbReference type="AlphaFoldDB" id="W9V5A4"/>
<dbReference type="GO" id="GO:0005524">
    <property type="term" value="F:ATP binding"/>
    <property type="evidence" value="ECO:0007669"/>
    <property type="project" value="UniProtKB-KW"/>
</dbReference>
<evidence type="ECO:0000256" key="2">
    <source>
        <dbReference type="ARBA" id="ARBA00009046"/>
    </source>
</evidence>
<dbReference type="InterPro" id="IPR006483">
    <property type="entry name" value="CRISPR-assoc_Cas3_HD"/>
</dbReference>
<dbReference type="GO" id="GO:0004518">
    <property type="term" value="F:nuclease activity"/>
    <property type="evidence" value="ECO:0007669"/>
    <property type="project" value="UniProtKB-KW"/>
</dbReference>
<proteinExistence type="inferred from homology"/>
<dbReference type="Pfam" id="PF18019">
    <property type="entry name" value="Cas3_HD"/>
    <property type="match status" value="1"/>
</dbReference>
<dbReference type="InterPro" id="IPR011545">
    <property type="entry name" value="DEAD/DEAH_box_helicase_dom"/>
</dbReference>
<evidence type="ECO:0000259" key="10">
    <source>
        <dbReference type="PROSITE" id="PS51643"/>
    </source>
</evidence>
<reference evidence="11 12" key="1">
    <citation type="submission" date="2012-11" db="EMBL/GenBank/DDBJ databases">
        <title>Genome assembly of Thiorhodococcus sp. AK35.</title>
        <authorList>
            <person name="Nupur N."/>
            <person name="Khatri I."/>
            <person name="Subramanian S."/>
            <person name="Pinnaka A."/>
        </authorList>
    </citation>
    <scope>NUCLEOTIDE SEQUENCE [LARGE SCALE GENOMIC DNA]</scope>
    <source>
        <strain evidence="11 12">AK35</strain>
    </source>
</reference>
<evidence type="ECO:0000256" key="9">
    <source>
        <dbReference type="ARBA" id="ARBA00023118"/>
    </source>
</evidence>
<evidence type="ECO:0000256" key="7">
    <source>
        <dbReference type="ARBA" id="ARBA00022806"/>
    </source>
</evidence>
<dbReference type="Gene3D" id="3.40.50.300">
    <property type="entry name" value="P-loop containing nucleotide triphosphate hydrolases"/>
    <property type="match status" value="1"/>
</dbReference>
<dbReference type="eggNOG" id="COG1203">
    <property type="taxonomic scope" value="Bacteria"/>
</dbReference>
<name>W9V5A4_9GAMM</name>
<dbReference type="STRING" id="1249627.D779_2650"/>
<dbReference type="CDD" id="cd09641">
    <property type="entry name" value="Cas3''_I"/>
    <property type="match status" value="1"/>
</dbReference>
<dbReference type="InterPro" id="IPR054712">
    <property type="entry name" value="Cas3-like_dom"/>
</dbReference>
<evidence type="ECO:0000313" key="11">
    <source>
        <dbReference type="EMBL" id="EXJ14509.1"/>
    </source>
</evidence>
<dbReference type="OrthoDB" id="9810236at2"/>
<evidence type="ECO:0000256" key="3">
    <source>
        <dbReference type="ARBA" id="ARBA00022722"/>
    </source>
</evidence>
<protein>
    <submittedName>
        <fullName evidence="11">CRISPR-associated helicase Cas3, protein</fullName>
    </submittedName>
</protein>
<keyword evidence="4" id="KW-0479">Metal-binding</keyword>
<dbReference type="Proteomes" id="UP000019460">
    <property type="component" value="Unassembled WGS sequence"/>
</dbReference>
<sequence>MKRLGQLNAFGKLEHDADRNLTAWHALTDHLVDVAACFCRLTRCGSIRRALERAAGRSLTERDLARLAALVFLHDLGKANSGFQAKRWDKGAIPSGWPAHAGHGLEATKLFAEDAFLQELVALLPIEALCTWGEAVEPLLKASISHHGRPIIESVGDWTRAIWKPVVAMDGEVLYDPAPVLAEIGRGVVELYPDAFASGGDPLPETPAFSHLFAGLVQLADWLGSDTAFFPLSNGEGDRAREVSAFADQAIDALGLDAAPWQSRLAIEPPGFESVFDGHPPYPIQAAMADPALGPLLVLESETGSGKTEAALWRFVHLFQRGEVDSLYFALPTRVSASQVYERVLKAVNRLWPNEPPVAVRALPGYASADGQEPKALPDFQVLWLDDPSDAEAHRRWAAESPKRFLAAPIAVGTIDQALLGALQVRHAHLRHALLARSLLVVDEVHASDPYMTLLLERLLQAHLACGGHALLLSATLGASARTRYLAIGSQGRPSIPGFEVACKAPYPALSDRGGLCAIASTTRPKAVAWSLHDLMDAPDAIALLAIEAAATGAKVLIVRNTVPAALAVFRALEAHPQASDWLFAVGETKTLHHSRFSREDRPLLDAAIQAQLGKRRPPGPRIVVGTQTLEQSLDLDADLLITDLCPMDVLLQRIGRLHRHPRPDEERPPGYGTAHAIVLTPPSHDLSPMLTTSQHGLGPFHDGDGIYPDLRTVEATRRLILERPAVVIPEDNRHLVEAATHPDQLLEMESLGEGWRLLGNKVEGRGGAERTIARLHGLEIDKPFDQQQGFPTDLDIATRLGVRDRLLTFDPAPAGPFGQPLRQLPVRHFLVKGIDADSTPSKVERRDEAVHFNLGHVQFRYGRLGLEKLDG</sequence>
<dbReference type="GO" id="GO:0016787">
    <property type="term" value="F:hydrolase activity"/>
    <property type="evidence" value="ECO:0007669"/>
    <property type="project" value="UniProtKB-KW"/>
</dbReference>
<dbReference type="GO" id="GO:0046872">
    <property type="term" value="F:metal ion binding"/>
    <property type="evidence" value="ECO:0007669"/>
    <property type="project" value="UniProtKB-KW"/>
</dbReference>
<dbReference type="PROSITE" id="PS51643">
    <property type="entry name" value="HD_CAS3"/>
    <property type="match status" value="1"/>
</dbReference>
<dbReference type="Gene3D" id="1.10.3210.30">
    <property type="match status" value="1"/>
</dbReference>
<dbReference type="GO" id="GO:0051607">
    <property type="term" value="P:defense response to virus"/>
    <property type="evidence" value="ECO:0007669"/>
    <property type="project" value="UniProtKB-KW"/>
</dbReference>
<dbReference type="EMBL" id="AONC01000040">
    <property type="protein sequence ID" value="EXJ14509.1"/>
    <property type="molecule type" value="Genomic_DNA"/>
</dbReference>
<comment type="similarity">
    <text evidence="1">In the N-terminal section; belongs to the CRISPR-associated nuclease Cas3-HD family.</text>
</comment>
<dbReference type="InterPro" id="IPR038257">
    <property type="entry name" value="CRISPR-assoc_Cas3_HD_sf"/>
</dbReference>
<dbReference type="NCBIfam" id="TIGR01587">
    <property type="entry name" value="cas3_core"/>
    <property type="match status" value="1"/>
</dbReference>
<dbReference type="InterPro" id="IPR006474">
    <property type="entry name" value="Helicase_Cas3_CRISPR-ass_core"/>
</dbReference>
<organism evidence="11 12">
    <name type="scientific">Imhoffiella purpurea</name>
    <dbReference type="NCBI Taxonomy" id="1249627"/>
    <lineage>
        <taxon>Bacteria</taxon>
        <taxon>Pseudomonadati</taxon>
        <taxon>Pseudomonadota</taxon>
        <taxon>Gammaproteobacteria</taxon>
        <taxon>Chromatiales</taxon>
        <taxon>Chromatiaceae</taxon>
        <taxon>Imhoffiella</taxon>
    </lineage>
</organism>
<dbReference type="PATRIC" id="fig|1249627.3.peg.2815"/>
<evidence type="ECO:0000256" key="6">
    <source>
        <dbReference type="ARBA" id="ARBA00022801"/>
    </source>
</evidence>
<keyword evidence="7" id="KW-0347">Helicase</keyword>
<evidence type="ECO:0000256" key="8">
    <source>
        <dbReference type="ARBA" id="ARBA00022840"/>
    </source>
</evidence>
<evidence type="ECO:0000256" key="1">
    <source>
        <dbReference type="ARBA" id="ARBA00006847"/>
    </source>
</evidence>
<evidence type="ECO:0000256" key="5">
    <source>
        <dbReference type="ARBA" id="ARBA00022741"/>
    </source>
</evidence>
<keyword evidence="5" id="KW-0547">Nucleotide-binding</keyword>
<keyword evidence="6" id="KW-0378">Hydrolase</keyword>
<dbReference type="Pfam" id="PF00270">
    <property type="entry name" value="DEAD"/>
    <property type="match status" value="1"/>
</dbReference>